<gene>
    <name evidence="2" type="ORF">BDQ12DRAFT_675075</name>
</gene>
<evidence type="ECO:0000313" key="2">
    <source>
        <dbReference type="EMBL" id="TFK43498.1"/>
    </source>
</evidence>
<sequence length="1426" mass="158646">MSRLTASLFHKPSPFEFPRAPLSPPDTNVESITPAQMPTPSVAAGHDYRQVDNAFPSAGSSMDTPGSRFRRVSSIAYHNSGLRESRERAAPKSSCKSFVIVVPPLSLIQEHGQLGHTLSTGPQHRLSQGIIMPLFPTMYGQLTAIAREFNFPSTAGLCLYLQLTEDGITMTPRISDDSWQLIWGHIFDSSTPTSSSLRGPPIGGKLEFDIDLRQARWYAAWISSLHREHLDVPVSAFPSAAPSVVHYRAESRTTLADDHVLDNDHQAAENTSVTSRHAPSRHVPRKLSLVDRFDVVSTRSDSRPASRSALSPPEQQHTASQVLSPIFQEEEPKSARNDINSKIKSWRASAVLKPSALSTTGQMSLEPANMPNNVYIDDGVIDTPADELNLEDFDWSVTSAGPEDYDPMSPLSWDRVSSVHIANRLEGSVCLTPSDCTSFGPSDYSLPSPVPSFDRLPSPDLAYRMFEDSPPTPLTATSWGPPLSYPPSPMSDHRAPSVDIGERMVFSRPLTPSTATSWGPSDRSWPLSPMSTYSYSRSIHLADRGEYSRPITPCTATSWGAPLSYPPSPTTPFYVQTPDAGHRGFEDISNFLMTTHRPWNHSWPYNCSNYADIGEAPSDSGAVERSAIEDSHPWGHSWPYHSYNSEVDEPQSTRPWAHAWPYNRSLDQDEMMPNGARPWGHSWPYITPNPDSLTKQPGSAFDLKGVSGGQLSSMDRESVEETTWSLQNDEYPCFNLYPAIYPHFDLYPAVFKASKRERVIIRSRSTIHTKLEAVYPMFNLYPAVYPENLNEIYPVAHKSIQYATHEYALAVINVKLSVQYPVFDLYPAVYPHIELYPGIVYTSTEALSAVKSKHYPDFELYPDVSISGAIREDVPQDIGTYGRYPVFNLYPAVYPYFDLYPLTGGYIEKESSKHESNNFSGYPVFDLYPALPQLVAQVDDLVAVRKNLVPQLRFEYPIFTLYPAVYPYLDIYPALPVDCWKSSIGTQYGQGYPYFNLYPPAKLTPPVEALTYADRAHFLPYPVFDLYPAVYPYLDIYPSIGGKMSNVEGSMVIVGQSLYPTFNIYPAVYPFFDLYPHVPEVPSPFKWTVSQSTCYPTFDLYPAVYPHFNLYPSVTTSETEGLKTITTKIVQCYPSFVLYPSVYPYFDLWPSVLDPIIDPRPTSSTKVTKLTSRLTHSELHAMVMMESFGARVSFSRKLAEGGSSRKSHRELHLSVFSNGIVDTPSSRNNGVDDFLEANVRRRMASERLLSGSTSSRPPPPVAPSPNRRLPPPPSVGPSLSSAFEMMTPLMSDPGFPSTRTLPARRSSLASRPPPSRAPPSSDMQHLPMVEERSNIFRSSSLHQPSFKRAQQGSTDSSSPTIAPTRSGNGKRDSLVLQRVRAYNSSTDDSASLSVDALSKFPMPPRGPLPPIAKGPKGLNRSKSPFA</sequence>
<protein>
    <submittedName>
        <fullName evidence="2">Uncharacterized protein</fullName>
    </submittedName>
</protein>
<name>A0A5C3MHS2_9AGAR</name>
<dbReference type="Proteomes" id="UP000308652">
    <property type="component" value="Unassembled WGS sequence"/>
</dbReference>
<feature type="compositionally biased region" description="Low complexity" evidence="1">
    <location>
        <begin position="1384"/>
        <end position="1398"/>
    </location>
</feature>
<feature type="compositionally biased region" description="Pro residues" evidence="1">
    <location>
        <begin position="1256"/>
        <end position="1275"/>
    </location>
</feature>
<evidence type="ECO:0000313" key="3">
    <source>
        <dbReference type="Proteomes" id="UP000308652"/>
    </source>
</evidence>
<dbReference type="STRING" id="68775.A0A5C3MHS2"/>
<evidence type="ECO:0000256" key="1">
    <source>
        <dbReference type="SAM" id="MobiDB-lite"/>
    </source>
</evidence>
<organism evidence="2 3">
    <name type="scientific">Crucibulum laeve</name>
    <dbReference type="NCBI Taxonomy" id="68775"/>
    <lineage>
        <taxon>Eukaryota</taxon>
        <taxon>Fungi</taxon>
        <taxon>Dikarya</taxon>
        <taxon>Basidiomycota</taxon>
        <taxon>Agaricomycotina</taxon>
        <taxon>Agaricomycetes</taxon>
        <taxon>Agaricomycetidae</taxon>
        <taxon>Agaricales</taxon>
        <taxon>Agaricineae</taxon>
        <taxon>Nidulariaceae</taxon>
        <taxon>Crucibulum</taxon>
    </lineage>
</organism>
<reference evidence="2 3" key="1">
    <citation type="journal article" date="2019" name="Nat. Ecol. Evol.">
        <title>Megaphylogeny resolves global patterns of mushroom evolution.</title>
        <authorList>
            <person name="Varga T."/>
            <person name="Krizsan K."/>
            <person name="Foldi C."/>
            <person name="Dima B."/>
            <person name="Sanchez-Garcia M."/>
            <person name="Sanchez-Ramirez S."/>
            <person name="Szollosi G.J."/>
            <person name="Szarkandi J.G."/>
            <person name="Papp V."/>
            <person name="Albert L."/>
            <person name="Andreopoulos W."/>
            <person name="Angelini C."/>
            <person name="Antonin V."/>
            <person name="Barry K.W."/>
            <person name="Bougher N.L."/>
            <person name="Buchanan P."/>
            <person name="Buyck B."/>
            <person name="Bense V."/>
            <person name="Catcheside P."/>
            <person name="Chovatia M."/>
            <person name="Cooper J."/>
            <person name="Damon W."/>
            <person name="Desjardin D."/>
            <person name="Finy P."/>
            <person name="Geml J."/>
            <person name="Haridas S."/>
            <person name="Hughes K."/>
            <person name="Justo A."/>
            <person name="Karasinski D."/>
            <person name="Kautmanova I."/>
            <person name="Kiss B."/>
            <person name="Kocsube S."/>
            <person name="Kotiranta H."/>
            <person name="LaButti K.M."/>
            <person name="Lechner B.E."/>
            <person name="Liimatainen K."/>
            <person name="Lipzen A."/>
            <person name="Lukacs Z."/>
            <person name="Mihaltcheva S."/>
            <person name="Morgado L.N."/>
            <person name="Niskanen T."/>
            <person name="Noordeloos M.E."/>
            <person name="Ohm R.A."/>
            <person name="Ortiz-Santana B."/>
            <person name="Ovrebo C."/>
            <person name="Racz N."/>
            <person name="Riley R."/>
            <person name="Savchenko A."/>
            <person name="Shiryaev A."/>
            <person name="Soop K."/>
            <person name="Spirin V."/>
            <person name="Szebenyi C."/>
            <person name="Tomsovsky M."/>
            <person name="Tulloss R.E."/>
            <person name="Uehling J."/>
            <person name="Grigoriev I.V."/>
            <person name="Vagvolgyi C."/>
            <person name="Papp T."/>
            <person name="Martin F.M."/>
            <person name="Miettinen O."/>
            <person name="Hibbett D.S."/>
            <person name="Nagy L.G."/>
        </authorList>
    </citation>
    <scope>NUCLEOTIDE SEQUENCE [LARGE SCALE GENOMIC DNA]</scope>
    <source>
        <strain evidence="2 3">CBS 166.37</strain>
    </source>
</reference>
<feature type="compositionally biased region" description="Low complexity" evidence="1">
    <location>
        <begin position="1301"/>
        <end position="1310"/>
    </location>
</feature>
<dbReference type="OrthoDB" id="3269353at2759"/>
<proteinExistence type="predicted"/>
<feature type="compositionally biased region" description="Polar residues" evidence="1">
    <location>
        <begin position="314"/>
        <end position="323"/>
    </location>
</feature>
<feature type="compositionally biased region" description="Polar residues" evidence="1">
    <location>
        <begin position="1341"/>
        <end position="1367"/>
    </location>
</feature>
<accession>A0A5C3MHS2</accession>
<feature type="region of interest" description="Disordered" evidence="1">
    <location>
        <begin position="1341"/>
        <end position="1426"/>
    </location>
</feature>
<dbReference type="EMBL" id="ML213591">
    <property type="protein sequence ID" value="TFK43498.1"/>
    <property type="molecule type" value="Genomic_DNA"/>
</dbReference>
<feature type="region of interest" description="Disordered" evidence="1">
    <location>
        <begin position="1247"/>
        <end position="1326"/>
    </location>
</feature>
<feature type="region of interest" description="Disordered" evidence="1">
    <location>
        <begin position="298"/>
        <end position="336"/>
    </location>
</feature>
<keyword evidence="3" id="KW-1185">Reference proteome</keyword>
<feature type="compositionally biased region" description="Pro residues" evidence="1">
    <location>
        <begin position="1401"/>
        <end position="1412"/>
    </location>
</feature>